<dbReference type="Gene3D" id="3.90.950.20">
    <property type="entry name" value="CinA-like"/>
    <property type="match status" value="1"/>
</dbReference>
<dbReference type="InterPro" id="IPR036653">
    <property type="entry name" value="CinA-like_C"/>
</dbReference>
<evidence type="ECO:0000313" key="3">
    <source>
        <dbReference type="Proteomes" id="UP000194450"/>
    </source>
</evidence>
<name>A0A1Y6EPW5_9GAMM</name>
<feature type="domain" description="CinA C-terminal" evidence="1">
    <location>
        <begin position="9"/>
        <end position="155"/>
    </location>
</feature>
<keyword evidence="3" id="KW-1185">Reference proteome</keyword>
<dbReference type="OrthoDB" id="9801454at2"/>
<sequence>MVDSIVLQAAAELGQWLSKRKLHIATAESCTGGGIGYAISAIAGSSDWFHGGIISYSNAVKQQQLGVSSTILDDQGAVSAATAEAMATGVRQSLNAHVGIAVTGIAGPGGATPGKPVGLVWFGLATTTGVTSWSRHFEGNRHQVRTATILEALRCQRHLDENGNTK</sequence>
<gene>
    <name evidence="2" type="ORF">SAMN06297229_1088</name>
</gene>
<reference evidence="3" key="1">
    <citation type="submission" date="2017-04" db="EMBL/GenBank/DDBJ databases">
        <authorList>
            <person name="Varghese N."/>
            <person name="Submissions S."/>
        </authorList>
    </citation>
    <scope>NUCLEOTIDE SEQUENCE [LARGE SCALE GENOMIC DNA]</scope>
</reference>
<evidence type="ECO:0000313" key="2">
    <source>
        <dbReference type="EMBL" id="SMQ64725.1"/>
    </source>
</evidence>
<accession>A0A1Y6EPW5</accession>
<proteinExistence type="predicted"/>
<dbReference type="SUPFAM" id="SSF142433">
    <property type="entry name" value="CinA-like"/>
    <property type="match status" value="1"/>
</dbReference>
<dbReference type="EMBL" id="FXWH01000001">
    <property type="protein sequence ID" value="SMQ64725.1"/>
    <property type="molecule type" value="Genomic_DNA"/>
</dbReference>
<protein>
    <submittedName>
        <fullName evidence="2">Nicotinamide-nucleotide amidase</fullName>
    </submittedName>
</protein>
<dbReference type="Proteomes" id="UP000194450">
    <property type="component" value="Unassembled WGS sequence"/>
</dbReference>
<dbReference type="NCBIfam" id="TIGR00199">
    <property type="entry name" value="PncC_domain"/>
    <property type="match status" value="1"/>
</dbReference>
<evidence type="ECO:0000259" key="1">
    <source>
        <dbReference type="Pfam" id="PF02464"/>
    </source>
</evidence>
<dbReference type="Pfam" id="PF02464">
    <property type="entry name" value="CinA"/>
    <property type="match status" value="1"/>
</dbReference>
<dbReference type="InterPro" id="IPR008136">
    <property type="entry name" value="CinA_C"/>
</dbReference>
<dbReference type="RefSeq" id="WP_086434198.1">
    <property type="nucleotide sequence ID" value="NZ_FXWH01000001.1"/>
</dbReference>
<dbReference type="AlphaFoldDB" id="A0A1Y6EPW5"/>
<organism evidence="2 3">
    <name type="scientific">Pseudidiomarina planktonica</name>
    <dbReference type="NCBI Taxonomy" id="1323738"/>
    <lineage>
        <taxon>Bacteria</taxon>
        <taxon>Pseudomonadati</taxon>
        <taxon>Pseudomonadota</taxon>
        <taxon>Gammaproteobacteria</taxon>
        <taxon>Alteromonadales</taxon>
        <taxon>Idiomarinaceae</taxon>
        <taxon>Pseudidiomarina</taxon>
    </lineage>
</organism>